<dbReference type="RefSeq" id="YP_009007175.1">
    <property type="nucleotide sequence ID" value="NC_023576.1"/>
</dbReference>
<dbReference type="InterPro" id="IPR033767">
    <property type="entry name" value="Tail_Gp11"/>
</dbReference>
<sequence>MSIFITSNANEDLNAVNDMLAAIGEPAVLQLDETNADVQNAIRILTRVNRQVQAKGWNFNINEAKVLSPNLKENKIPYLPTYLRVMTTGSASYYTNMGGFLYDLSTQSTTFTDPITVEMVELKSFNEMPTCFRDYIVTKASREFNAKFFGSPESELYLREQEQELYQQIMEYEMDTGRYNMMSDIGRD</sequence>
<reference evidence="1 2" key="1">
    <citation type="journal article" date="2014" name="Genome Announc.">
        <title>Complete Genome Sequences of Two Citrobacter rodentium Bacteriophages, CR8 and CR44b.</title>
        <authorList>
            <person name="Toribio A.L."/>
            <person name="Pickard D."/>
            <person name="Cerdeno-Tarraga A.M."/>
            <person name="Petty N.K."/>
            <person name="Thomson N."/>
            <person name="Salmond G."/>
            <person name="Dougan G."/>
        </authorList>
    </citation>
    <scope>NUCLEOTIDE SEQUENCE [LARGE SCALE GENOMIC DNA]</scope>
</reference>
<dbReference type="EMBL" id="HG818823">
    <property type="protein sequence ID" value="CDM21568.1"/>
    <property type="molecule type" value="Genomic_DNA"/>
</dbReference>
<evidence type="ECO:0000313" key="2">
    <source>
        <dbReference type="Proteomes" id="UP000019156"/>
    </source>
</evidence>
<dbReference type="KEGG" id="vg:18500387"/>
<protein>
    <submittedName>
        <fullName evidence="1">Predicted tail tube protein A</fullName>
    </submittedName>
</protein>
<organism evidence="1 2">
    <name type="scientific">Citrobacter phage CR44b</name>
    <dbReference type="NCBI Taxonomy" id="1455075"/>
    <lineage>
        <taxon>Viruses</taxon>
        <taxon>Duplodnaviria</taxon>
        <taxon>Heunggongvirae</taxon>
        <taxon>Uroviricota</taxon>
        <taxon>Caudoviricetes</taxon>
        <taxon>Autographivirales</taxon>
        <taxon>Autotranscriptaviridae</taxon>
        <taxon>Studiervirinae</taxon>
        <taxon>Kayfunavirus</taxon>
        <taxon>Kayfunavirus CR44b</taxon>
    </lineage>
</organism>
<keyword evidence="2" id="KW-1185">Reference proteome</keyword>
<name>W6PUK7_9CAUD</name>
<dbReference type="Proteomes" id="UP000019156">
    <property type="component" value="Segment"/>
</dbReference>
<proteinExistence type="predicted"/>
<gene>
    <name evidence="1" type="primary">11</name>
</gene>
<dbReference type="Pfam" id="PF17212">
    <property type="entry name" value="Tube"/>
    <property type="match status" value="1"/>
</dbReference>
<dbReference type="OrthoDB" id="9247at10239"/>
<evidence type="ECO:0000313" key="1">
    <source>
        <dbReference type="EMBL" id="CDM21568.1"/>
    </source>
</evidence>
<dbReference type="GeneID" id="18500387"/>
<accession>W6PUK7</accession>